<sequence length="38" mass="4578">MKVLNSMVFSFKIITYKYMKNTKQGQVSRFTNLNTFLR</sequence>
<organism evidence="1 2">
    <name type="scientific">Streptococcus agalactiae</name>
    <dbReference type="NCBI Taxonomy" id="1311"/>
    <lineage>
        <taxon>Bacteria</taxon>
        <taxon>Bacillati</taxon>
        <taxon>Bacillota</taxon>
        <taxon>Bacilli</taxon>
        <taxon>Lactobacillales</taxon>
        <taxon>Streptococcaceae</taxon>
        <taxon>Streptococcus</taxon>
    </lineage>
</organism>
<evidence type="ECO:0000313" key="1">
    <source>
        <dbReference type="EMBL" id="RDY81556.1"/>
    </source>
</evidence>
<accession>A0A3A6PV06</accession>
<dbReference type="EMBL" id="QHGZ01000154">
    <property type="protein sequence ID" value="RDY81556.1"/>
    <property type="molecule type" value="Genomic_DNA"/>
</dbReference>
<dbReference type="Proteomes" id="UP000256718">
    <property type="component" value="Unassembled WGS sequence"/>
</dbReference>
<comment type="caution">
    <text evidence="1">The sequence shown here is derived from an EMBL/GenBank/DDBJ whole genome shotgun (WGS) entry which is preliminary data.</text>
</comment>
<reference evidence="1 2" key="1">
    <citation type="journal article" date="2018" name="Emerg. Microbes Infect.">
        <title>Phenotypic and molecular analysis of nontypeable Group B streptococci: identification of cps2a and hybrid cps2a/cps5 Group B streptococcal capsule gene clusters.</title>
        <authorList>
            <person name="Alhhazmi A."/>
            <person name="Tyrrell G.J."/>
        </authorList>
    </citation>
    <scope>NUCLEOTIDE SEQUENCE [LARGE SCALE GENOMIC DNA]</scope>
    <source>
        <strain evidence="1 2">PLGBS17</strain>
    </source>
</reference>
<protein>
    <submittedName>
        <fullName evidence="1">Uncharacterized protein</fullName>
    </submittedName>
</protein>
<dbReference type="AlphaFoldDB" id="A0A3A6PV06"/>
<evidence type="ECO:0000313" key="2">
    <source>
        <dbReference type="Proteomes" id="UP000256718"/>
    </source>
</evidence>
<proteinExistence type="predicted"/>
<gene>
    <name evidence="1" type="ORF">C4618_06715</name>
</gene>
<name>A0A3A6PV06_STRAG</name>